<proteinExistence type="predicted"/>
<feature type="region of interest" description="Disordered" evidence="1">
    <location>
        <begin position="615"/>
        <end position="634"/>
    </location>
</feature>
<dbReference type="AlphaFoldDB" id="L8P4N7"/>
<feature type="compositionally biased region" description="Acidic residues" evidence="1">
    <location>
        <begin position="132"/>
        <end position="141"/>
    </location>
</feature>
<feature type="region of interest" description="Disordered" evidence="1">
    <location>
        <begin position="128"/>
        <end position="147"/>
    </location>
</feature>
<sequence>MYGQLTSDVPLGPFEGTTIAVWSGQGKQAKLHATPSCSYLRSARGVVERTVHLDAAVVGRMCPQCGTYGSWARPGTGLAVFLDTLTGLGLLYELDSFRDPDEDAFEDEEVRHAAAVLYKSVADNPAVPAEQDAAEDEDDTWEERQEAQRVRESVLRQWGGALASMHRTHRHLALFPWLRAWAGAALEAKAGYLRALQEQAQLLVAERALLAATAAAAMTEPDVPADEPAFAPLGDPGEARRQLLSLWRRWRSAVEDSWDDPQQQTYVVHHLTDTMGSRRKGRDQMLERARAVVAGWEADVRAAAGEKHGERIVVARLPRDAAERGSGRSLVDRLGEWELGVLASYTVDAVWEPQSVITVRVPEPVAVRLLTQHHTLSYSKPETAEAEQPTAQSPSNPRPSTGSGVGPGVFDDTPVHSRRLVTGEHLRALRAAMRDAEQLYVVFSVGSGLEVVALSVLEERCAAGWQGSIIAGASDLPDALFAPRRPSPDQEESVWPARIHDPHHEAFGSHLSTAEGERVLVRLCEGRRDTDHALRSLALARGVADLRQLEAVGYDDRDFPHRPFASAVWHGLLAMEQLDLEPFEPVTDTGWRSGSGLPLGILAGVQAYTSDADGRYQGRAHSPDCKHRRPERGVSRDDDLVTIKELLGNKGFDPCSKCGGYAVRRLSQDQVAYYRAAHRLHVLTHLVHSAAARNNSTGGAELAVKLQEFTDLDRQTAHAWFPLRKEARRWQQTVDALLGELSGSA</sequence>
<name>L8P4N7_STRVR</name>
<comment type="caution">
    <text evidence="2">The sequence shown here is derived from an EMBL/GenBank/DDBJ whole genome shotgun (WGS) entry which is preliminary data.</text>
</comment>
<protein>
    <submittedName>
        <fullName evidence="2">Uncharacterized protein</fullName>
    </submittedName>
</protein>
<accession>L8P4N7</accession>
<evidence type="ECO:0000256" key="1">
    <source>
        <dbReference type="SAM" id="MobiDB-lite"/>
    </source>
</evidence>
<feature type="region of interest" description="Disordered" evidence="1">
    <location>
        <begin position="376"/>
        <end position="416"/>
    </location>
</feature>
<reference evidence="2 3" key="1">
    <citation type="journal article" date="2013" name="Genome Announc.">
        <title>Draft Genome Sequence of Streptomyces viridochromogenes Strain Tu57, Producer of Avilamycin.</title>
        <authorList>
            <person name="Gruning B.A."/>
            <person name="Erxleben A."/>
            <person name="Hahnlein A."/>
            <person name="Gunther S."/>
        </authorList>
    </citation>
    <scope>NUCLEOTIDE SEQUENCE [LARGE SCALE GENOMIC DNA]</scope>
    <source>
        <strain evidence="2 3">Tue57</strain>
    </source>
</reference>
<evidence type="ECO:0000313" key="2">
    <source>
        <dbReference type="EMBL" id="ELS50247.1"/>
    </source>
</evidence>
<organism evidence="2 3">
    <name type="scientific">Streptomyces viridochromogenes Tue57</name>
    <dbReference type="NCBI Taxonomy" id="1160705"/>
    <lineage>
        <taxon>Bacteria</taxon>
        <taxon>Bacillati</taxon>
        <taxon>Actinomycetota</taxon>
        <taxon>Actinomycetes</taxon>
        <taxon>Kitasatosporales</taxon>
        <taxon>Streptomycetaceae</taxon>
        <taxon>Streptomyces</taxon>
    </lineage>
</organism>
<evidence type="ECO:0000313" key="3">
    <source>
        <dbReference type="Proteomes" id="UP000011205"/>
    </source>
</evidence>
<feature type="compositionally biased region" description="Polar residues" evidence="1">
    <location>
        <begin position="389"/>
        <end position="402"/>
    </location>
</feature>
<dbReference type="EMBL" id="AMLP01000293">
    <property type="protein sequence ID" value="ELS50247.1"/>
    <property type="molecule type" value="Genomic_DNA"/>
</dbReference>
<dbReference type="Proteomes" id="UP000011205">
    <property type="component" value="Unassembled WGS sequence"/>
</dbReference>
<dbReference type="RefSeq" id="WP_004004270.1">
    <property type="nucleotide sequence ID" value="NZ_AMLP01000293.1"/>
</dbReference>
<dbReference type="PATRIC" id="fig|1160705.3.peg.8693"/>
<gene>
    <name evidence="2" type="ORF">STVIR_8797</name>
</gene>